<sequence length="191" mass="22614">MMIKEVLRPLKKELSSYTAKNIVFWIAENIPQQLLNKRTLFHWLREGLVELRSAILTENLLYYMIPERNLMAACGLDNTQKRAWIQMITDMIDEGPKVLLRIPKIRTAIISHPEPCVWYGKRRVEIQLLVLKLYIRGYQCRDDNGVINKSDTMIQAIQRRMNEILTEVTQRMCREGSRVDDPKDIFKYIMM</sequence>
<evidence type="ECO:0000313" key="2">
    <source>
        <dbReference type="EMBL" id="KAH3818380.1"/>
    </source>
</evidence>
<dbReference type="InterPro" id="IPR046906">
    <property type="entry name" value="Mab-21_HhH/H2TH-like"/>
</dbReference>
<gene>
    <name evidence="2" type="ORF">DPMN_119988</name>
</gene>
<name>A0A9D4GJS0_DREPO</name>
<dbReference type="Gene3D" id="1.10.1410.40">
    <property type="match status" value="1"/>
</dbReference>
<dbReference type="Pfam" id="PF20266">
    <property type="entry name" value="Mab-21_C"/>
    <property type="match status" value="1"/>
</dbReference>
<reference evidence="2" key="2">
    <citation type="submission" date="2020-11" db="EMBL/GenBank/DDBJ databases">
        <authorList>
            <person name="McCartney M.A."/>
            <person name="Auch B."/>
            <person name="Kono T."/>
            <person name="Mallez S."/>
            <person name="Becker A."/>
            <person name="Gohl D.M."/>
            <person name="Silverstein K.A.T."/>
            <person name="Koren S."/>
            <person name="Bechman K.B."/>
            <person name="Herman A."/>
            <person name="Abrahante J.E."/>
            <person name="Garbe J."/>
        </authorList>
    </citation>
    <scope>NUCLEOTIDE SEQUENCE</scope>
    <source>
        <strain evidence="2">Duluth1</strain>
        <tissue evidence="2">Whole animal</tissue>
    </source>
</reference>
<accession>A0A9D4GJS0</accession>
<comment type="caution">
    <text evidence="2">The sequence shown here is derived from an EMBL/GenBank/DDBJ whole genome shotgun (WGS) entry which is preliminary data.</text>
</comment>
<proteinExistence type="predicted"/>
<dbReference type="EMBL" id="JAIWYP010000005">
    <property type="protein sequence ID" value="KAH3818380.1"/>
    <property type="molecule type" value="Genomic_DNA"/>
</dbReference>
<keyword evidence="3" id="KW-1185">Reference proteome</keyword>
<dbReference type="Proteomes" id="UP000828390">
    <property type="component" value="Unassembled WGS sequence"/>
</dbReference>
<reference evidence="2" key="1">
    <citation type="journal article" date="2019" name="bioRxiv">
        <title>The Genome of the Zebra Mussel, Dreissena polymorpha: A Resource for Invasive Species Research.</title>
        <authorList>
            <person name="McCartney M.A."/>
            <person name="Auch B."/>
            <person name="Kono T."/>
            <person name="Mallez S."/>
            <person name="Zhang Y."/>
            <person name="Obille A."/>
            <person name="Becker A."/>
            <person name="Abrahante J.E."/>
            <person name="Garbe J."/>
            <person name="Badalamenti J.P."/>
            <person name="Herman A."/>
            <person name="Mangelson H."/>
            <person name="Liachko I."/>
            <person name="Sullivan S."/>
            <person name="Sone E.D."/>
            <person name="Koren S."/>
            <person name="Silverstein K.A.T."/>
            <person name="Beckman K.B."/>
            <person name="Gohl D.M."/>
        </authorList>
    </citation>
    <scope>NUCLEOTIDE SEQUENCE</scope>
    <source>
        <strain evidence="2">Duluth1</strain>
        <tissue evidence="2">Whole animal</tissue>
    </source>
</reference>
<protein>
    <recommendedName>
        <fullName evidence="1">Mab-21-like HhH/H2TH-like domain-containing protein</fullName>
    </recommendedName>
</protein>
<feature type="domain" description="Mab-21-like HhH/H2TH-like" evidence="1">
    <location>
        <begin position="12"/>
        <end position="79"/>
    </location>
</feature>
<organism evidence="2 3">
    <name type="scientific">Dreissena polymorpha</name>
    <name type="common">Zebra mussel</name>
    <name type="synonym">Mytilus polymorpha</name>
    <dbReference type="NCBI Taxonomy" id="45954"/>
    <lineage>
        <taxon>Eukaryota</taxon>
        <taxon>Metazoa</taxon>
        <taxon>Spiralia</taxon>
        <taxon>Lophotrochozoa</taxon>
        <taxon>Mollusca</taxon>
        <taxon>Bivalvia</taxon>
        <taxon>Autobranchia</taxon>
        <taxon>Heteroconchia</taxon>
        <taxon>Euheterodonta</taxon>
        <taxon>Imparidentia</taxon>
        <taxon>Neoheterodontei</taxon>
        <taxon>Myida</taxon>
        <taxon>Dreissenoidea</taxon>
        <taxon>Dreissenidae</taxon>
        <taxon>Dreissena</taxon>
    </lineage>
</organism>
<dbReference type="AlphaFoldDB" id="A0A9D4GJS0"/>
<evidence type="ECO:0000259" key="1">
    <source>
        <dbReference type="Pfam" id="PF20266"/>
    </source>
</evidence>
<evidence type="ECO:0000313" key="3">
    <source>
        <dbReference type="Proteomes" id="UP000828390"/>
    </source>
</evidence>